<feature type="signal peptide" evidence="1">
    <location>
        <begin position="1"/>
        <end position="26"/>
    </location>
</feature>
<reference evidence="2 3" key="1">
    <citation type="submission" date="2014-04" db="EMBL/GenBank/DDBJ databases">
        <title>Whole genome of Muricauda olearia.</title>
        <authorList>
            <person name="Zhang X.-H."/>
            <person name="Tang K."/>
        </authorList>
    </citation>
    <scope>NUCLEOTIDE SEQUENCE [LARGE SCALE GENOMIC DNA]</scope>
    <source>
        <strain evidence="2 3">Th120</strain>
    </source>
</reference>
<evidence type="ECO:0000313" key="3">
    <source>
        <dbReference type="Proteomes" id="UP000290261"/>
    </source>
</evidence>
<comment type="caution">
    <text evidence="2">The sequence shown here is derived from an EMBL/GenBank/DDBJ whole genome shotgun (WGS) entry which is preliminary data.</text>
</comment>
<organism evidence="2 3">
    <name type="scientific">Flagellimonas olearia</name>
    <dbReference type="NCBI Taxonomy" id="552546"/>
    <lineage>
        <taxon>Bacteria</taxon>
        <taxon>Pseudomonadati</taxon>
        <taxon>Bacteroidota</taxon>
        <taxon>Flavobacteriia</taxon>
        <taxon>Flavobacteriales</taxon>
        <taxon>Flavobacteriaceae</taxon>
        <taxon>Flagellimonas</taxon>
    </lineage>
</organism>
<dbReference type="RefSeq" id="WP_129653832.1">
    <property type="nucleotide sequence ID" value="NZ_ML142908.1"/>
</dbReference>
<dbReference type="Pfam" id="PF11138">
    <property type="entry name" value="DUF2911"/>
    <property type="match status" value="1"/>
</dbReference>
<gene>
    <name evidence="2" type="ORF">DN53_10515</name>
</gene>
<protein>
    <recommendedName>
        <fullName evidence="4">DUF2911 domain-containing protein</fullName>
    </recommendedName>
</protein>
<keyword evidence="1" id="KW-0732">Signal</keyword>
<dbReference type="Proteomes" id="UP000290261">
    <property type="component" value="Unassembled WGS sequence"/>
</dbReference>
<proteinExistence type="predicted"/>
<evidence type="ECO:0008006" key="4">
    <source>
        <dbReference type="Google" id="ProtNLM"/>
    </source>
</evidence>
<keyword evidence="3" id="KW-1185">Reference proteome</keyword>
<sequence>MRKLKTSVRWASLFTLTILFSMCSLAQKSPYKSVKGKVADASIEITYNSPSMRGREIFGGLVTYDKVWRAGANMATTFTTDKDITVGGEKLSAGTYALFFVPSKGDWTVIFNSNHGRSGSSVEGLTLTEYDKENKSTDVLRVKASPKKASQAKEQLTYTITNDGFTMEWANVALPVAID</sequence>
<evidence type="ECO:0000313" key="2">
    <source>
        <dbReference type="EMBL" id="RYC52306.1"/>
    </source>
</evidence>
<feature type="chain" id="PRO_5019575831" description="DUF2911 domain-containing protein" evidence="1">
    <location>
        <begin position="27"/>
        <end position="179"/>
    </location>
</feature>
<dbReference type="InterPro" id="IPR021314">
    <property type="entry name" value="DUF2911"/>
</dbReference>
<dbReference type="EMBL" id="JJMP01000003">
    <property type="protein sequence ID" value="RYC52306.1"/>
    <property type="molecule type" value="Genomic_DNA"/>
</dbReference>
<name>A0A444VNK6_9FLAO</name>
<dbReference type="AlphaFoldDB" id="A0A444VNK6"/>
<evidence type="ECO:0000256" key="1">
    <source>
        <dbReference type="SAM" id="SignalP"/>
    </source>
</evidence>
<accession>A0A444VNK6</accession>